<sequence>MPVPLFPKNTATSSFTPLAAINFGAFYTVERPPLCTLYNWVAGMELKGELAKRALKKGRKKSAPPATYAWILCPGFTGLIRRDDHVQVVEL</sequence>
<comment type="caution">
    <text evidence="1">The sequence shown here is derived from an EMBL/GenBank/DDBJ whole genome shotgun (WGS) entry which is preliminary data.</text>
</comment>
<dbReference type="EMBL" id="BGPR01010468">
    <property type="protein sequence ID" value="GBN46326.1"/>
    <property type="molecule type" value="Genomic_DNA"/>
</dbReference>
<name>A0A4Y2P8I9_ARAVE</name>
<keyword evidence="2" id="KW-1185">Reference proteome</keyword>
<dbReference type="AlphaFoldDB" id="A0A4Y2P8I9"/>
<accession>A0A4Y2P8I9</accession>
<dbReference type="Proteomes" id="UP000499080">
    <property type="component" value="Unassembled WGS sequence"/>
</dbReference>
<proteinExistence type="predicted"/>
<gene>
    <name evidence="1" type="ORF">AVEN_87112_1</name>
</gene>
<protein>
    <submittedName>
        <fullName evidence="1">Uncharacterized protein</fullName>
    </submittedName>
</protein>
<evidence type="ECO:0000313" key="1">
    <source>
        <dbReference type="EMBL" id="GBN46326.1"/>
    </source>
</evidence>
<organism evidence="1 2">
    <name type="scientific">Araneus ventricosus</name>
    <name type="common">Orbweaver spider</name>
    <name type="synonym">Epeira ventricosa</name>
    <dbReference type="NCBI Taxonomy" id="182803"/>
    <lineage>
        <taxon>Eukaryota</taxon>
        <taxon>Metazoa</taxon>
        <taxon>Ecdysozoa</taxon>
        <taxon>Arthropoda</taxon>
        <taxon>Chelicerata</taxon>
        <taxon>Arachnida</taxon>
        <taxon>Araneae</taxon>
        <taxon>Araneomorphae</taxon>
        <taxon>Entelegynae</taxon>
        <taxon>Araneoidea</taxon>
        <taxon>Araneidae</taxon>
        <taxon>Araneus</taxon>
    </lineage>
</organism>
<reference evidence="1 2" key="1">
    <citation type="journal article" date="2019" name="Sci. Rep.">
        <title>Orb-weaving spider Araneus ventricosus genome elucidates the spidroin gene catalogue.</title>
        <authorList>
            <person name="Kono N."/>
            <person name="Nakamura H."/>
            <person name="Ohtoshi R."/>
            <person name="Moran D.A.P."/>
            <person name="Shinohara A."/>
            <person name="Yoshida Y."/>
            <person name="Fujiwara M."/>
            <person name="Mori M."/>
            <person name="Tomita M."/>
            <person name="Arakawa K."/>
        </authorList>
    </citation>
    <scope>NUCLEOTIDE SEQUENCE [LARGE SCALE GENOMIC DNA]</scope>
</reference>
<evidence type="ECO:0000313" key="2">
    <source>
        <dbReference type="Proteomes" id="UP000499080"/>
    </source>
</evidence>